<dbReference type="PANTHER" id="PTHR11079:SF202">
    <property type="entry name" value="TRNA-SPECIFIC ADENOSINE DEAMINASE"/>
    <property type="match status" value="1"/>
</dbReference>
<dbReference type="NCBIfam" id="NF008113">
    <property type="entry name" value="PRK10860.1"/>
    <property type="match status" value="1"/>
</dbReference>
<evidence type="ECO:0000256" key="5">
    <source>
        <dbReference type="ARBA" id="ARBA00022801"/>
    </source>
</evidence>
<evidence type="ECO:0000256" key="6">
    <source>
        <dbReference type="ARBA" id="ARBA00022833"/>
    </source>
</evidence>
<dbReference type="RefSeq" id="WP_013480906.1">
    <property type="nucleotide sequence ID" value="NC_014817.1"/>
</dbReference>
<dbReference type="InterPro" id="IPR016192">
    <property type="entry name" value="APOBEC/CMP_deaminase_Zn-bd"/>
</dbReference>
<comment type="function">
    <text evidence="8">Catalyzes the deamination of adenosine to inosine at the wobble position 34 of tRNA(Arg2).</text>
</comment>
<keyword evidence="3 8" id="KW-0819">tRNA processing</keyword>
<feature type="active site" description="Proton donor" evidence="8">
    <location>
        <position position="56"/>
    </location>
</feature>
<dbReference type="HAMAP" id="MF_00972">
    <property type="entry name" value="tRNA_aden_deaminase"/>
    <property type="match status" value="1"/>
</dbReference>
<dbReference type="HOGENOM" id="CLU_025810_3_2_5"/>
<feature type="binding site" evidence="8">
    <location>
        <position position="54"/>
    </location>
    <ligand>
        <name>Zn(2+)</name>
        <dbReference type="ChEBI" id="CHEBI:29105"/>
        <note>catalytic</note>
    </ligand>
</feature>
<dbReference type="SUPFAM" id="SSF53927">
    <property type="entry name" value="Cytidine deaminase-like"/>
    <property type="match status" value="1"/>
</dbReference>
<dbReference type="PROSITE" id="PS00903">
    <property type="entry name" value="CYT_DCMP_DEAMINASES_1"/>
    <property type="match status" value="1"/>
</dbReference>
<dbReference type="PANTHER" id="PTHR11079">
    <property type="entry name" value="CYTOSINE DEAMINASE FAMILY MEMBER"/>
    <property type="match status" value="1"/>
</dbReference>
<name>E8RUC1_ASTEC</name>
<accession>E8RUC1</accession>
<organism evidence="10 11">
    <name type="scientific">Asticcacaulis excentricus (strain ATCC 15261 / DSM 4724 / KCTC 12464 / NCIMB 9791 / VKM B-1370 / CB 48)</name>
    <dbReference type="NCBI Taxonomy" id="573065"/>
    <lineage>
        <taxon>Bacteria</taxon>
        <taxon>Pseudomonadati</taxon>
        <taxon>Pseudomonadota</taxon>
        <taxon>Alphaproteobacteria</taxon>
        <taxon>Caulobacterales</taxon>
        <taxon>Caulobacteraceae</taxon>
        <taxon>Asticcacaulis</taxon>
    </lineage>
</organism>
<comment type="catalytic activity">
    <reaction evidence="7 8">
        <text>adenosine(34) in tRNA + H2O + H(+) = inosine(34) in tRNA + NH4(+)</text>
        <dbReference type="Rhea" id="RHEA:43168"/>
        <dbReference type="Rhea" id="RHEA-COMP:10373"/>
        <dbReference type="Rhea" id="RHEA-COMP:10374"/>
        <dbReference type="ChEBI" id="CHEBI:15377"/>
        <dbReference type="ChEBI" id="CHEBI:15378"/>
        <dbReference type="ChEBI" id="CHEBI:28938"/>
        <dbReference type="ChEBI" id="CHEBI:74411"/>
        <dbReference type="ChEBI" id="CHEBI:82852"/>
        <dbReference type="EC" id="3.5.4.33"/>
    </reaction>
</comment>
<keyword evidence="4 8" id="KW-0479">Metal-binding</keyword>
<gene>
    <name evidence="8" type="primary">tadA</name>
    <name evidence="10" type="ordered locus">Astex_3460</name>
</gene>
<evidence type="ECO:0000256" key="4">
    <source>
        <dbReference type="ARBA" id="ARBA00022723"/>
    </source>
</evidence>
<keyword evidence="5 8" id="KW-0378">Hydrolase</keyword>
<dbReference type="AlphaFoldDB" id="E8RUC1"/>
<feature type="domain" description="CMP/dCMP-type deaminase" evidence="9">
    <location>
        <begin position="1"/>
        <end position="112"/>
    </location>
</feature>
<evidence type="ECO:0000256" key="3">
    <source>
        <dbReference type="ARBA" id="ARBA00022694"/>
    </source>
</evidence>
<dbReference type="STRING" id="573065.Astex_3460"/>
<evidence type="ECO:0000259" key="9">
    <source>
        <dbReference type="PROSITE" id="PS51747"/>
    </source>
</evidence>
<evidence type="ECO:0000256" key="2">
    <source>
        <dbReference type="ARBA" id="ARBA00011738"/>
    </source>
</evidence>
<dbReference type="InterPro" id="IPR058535">
    <property type="entry name" value="MafB19-deam"/>
</dbReference>
<dbReference type="GO" id="GO:0052717">
    <property type="term" value="F:tRNA-specific adenosine-34 deaminase activity"/>
    <property type="evidence" value="ECO:0007669"/>
    <property type="project" value="UniProtKB-UniRule"/>
</dbReference>
<sequence length="162" mass="17420">MTDKTLMRLALDEAEKAAQAGEVPIGALIYDPSSKTIIARAKNAPIKLNDPSAHAEILALRAAGQVVGNYRLTDLWIYVTLEPCVMCAGALSHARIGRVIYGASDPKGGAVESGPRFFAQPTCHWAPEVTGGVLEAETGQVLKDFFRQRRKVRTSDGGKDEV</sequence>
<comment type="cofactor">
    <cofactor evidence="8">
        <name>Zn(2+)</name>
        <dbReference type="ChEBI" id="CHEBI:29105"/>
    </cofactor>
    <text evidence="8">Binds 1 zinc ion per subunit.</text>
</comment>
<dbReference type="EC" id="3.5.4.33" evidence="8"/>
<evidence type="ECO:0000256" key="7">
    <source>
        <dbReference type="ARBA" id="ARBA00048045"/>
    </source>
</evidence>
<feature type="binding site" evidence="8">
    <location>
        <position position="87"/>
    </location>
    <ligand>
        <name>Zn(2+)</name>
        <dbReference type="ChEBI" id="CHEBI:29105"/>
        <note>catalytic</note>
    </ligand>
</feature>
<dbReference type="GO" id="GO:0002100">
    <property type="term" value="P:tRNA wobble adenosine to inosine editing"/>
    <property type="evidence" value="ECO:0007669"/>
    <property type="project" value="UniProtKB-UniRule"/>
</dbReference>
<evidence type="ECO:0000313" key="11">
    <source>
        <dbReference type="Proteomes" id="UP000001492"/>
    </source>
</evidence>
<reference evidence="11" key="1">
    <citation type="submission" date="2010-12" db="EMBL/GenBank/DDBJ databases">
        <title>Complete sequence of chromosome 2 of Asticcacaulis excentricus CB 48.</title>
        <authorList>
            <consortium name="US DOE Joint Genome Institute"/>
            <person name="Lucas S."/>
            <person name="Copeland A."/>
            <person name="Lapidus A."/>
            <person name="Cheng J.-F."/>
            <person name="Bruce D."/>
            <person name="Goodwin L."/>
            <person name="Pitluck S."/>
            <person name="Teshima H."/>
            <person name="Davenport K."/>
            <person name="Detter J.C."/>
            <person name="Han C."/>
            <person name="Tapia R."/>
            <person name="Land M."/>
            <person name="Hauser L."/>
            <person name="Jeffries C."/>
            <person name="Kyrpides N."/>
            <person name="Ivanova N."/>
            <person name="Ovchinnikova G."/>
            <person name="Brun Y.V."/>
            <person name="Woyke T."/>
        </authorList>
    </citation>
    <scope>NUCLEOTIDE SEQUENCE [LARGE SCALE GENOMIC DNA]</scope>
    <source>
        <strain evidence="11">ATCC 15261 / DSM 4724 / KCTC 12464 / NCIMB 9791 / VKM B-1370 / CB 48</strain>
    </source>
</reference>
<comment type="similarity">
    <text evidence="1">Belongs to the cytidine and deoxycytidylate deaminase family. ADAT2 subfamily.</text>
</comment>
<evidence type="ECO:0000256" key="1">
    <source>
        <dbReference type="ARBA" id="ARBA00010669"/>
    </source>
</evidence>
<keyword evidence="6 8" id="KW-0862">Zinc</keyword>
<dbReference type="InterPro" id="IPR016193">
    <property type="entry name" value="Cytidine_deaminase-like"/>
</dbReference>
<dbReference type="InterPro" id="IPR028883">
    <property type="entry name" value="tRNA_aden_deaminase"/>
</dbReference>
<dbReference type="GO" id="GO:0008270">
    <property type="term" value="F:zinc ion binding"/>
    <property type="evidence" value="ECO:0007669"/>
    <property type="project" value="UniProtKB-UniRule"/>
</dbReference>
<keyword evidence="11" id="KW-1185">Reference proteome</keyword>
<comment type="subunit">
    <text evidence="2 8">Homodimer.</text>
</comment>
<feature type="binding site" evidence="8">
    <location>
        <position position="84"/>
    </location>
    <ligand>
        <name>Zn(2+)</name>
        <dbReference type="ChEBI" id="CHEBI:29105"/>
        <note>catalytic</note>
    </ligand>
</feature>
<dbReference type="InterPro" id="IPR002125">
    <property type="entry name" value="CMP_dCMP_dom"/>
</dbReference>
<dbReference type="Gene3D" id="3.40.140.10">
    <property type="entry name" value="Cytidine Deaminase, domain 2"/>
    <property type="match status" value="1"/>
</dbReference>
<dbReference type="Proteomes" id="UP000001492">
    <property type="component" value="Chromosome 2"/>
</dbReference>
<dbReference type="KEGG" id="aex:Astex_3460"/>
<dbReference type="Pfam" id="PF14437">
    <property type="entry name" value="MafB19-deam"/>
    <property type="match status" value="1"/>
</dbReference>
<dbReference type="CDD" id="cd01285">
    <property type="entry name" value="nucleoside_deaminase"/>
    <property type="match status" value="1"/>
</dbReference>
<evidence type="ECO:0000313" key="10">
    <source>
        <dbReference type="EMBL" id="ADU15092.1"/>
    </source>
</evidence>
<dbReference type="PROSITE" id="PS51747">
    <property type="entry name" value="CYT_DCMP_DEAMINASES_2"/>
    <property type="match status" value="1"/>
</dbReference>
<dbReference type="EMBL" id="CP002396">
    <property type="protein sequence ID" value="ADU15092.1"/>
    <property type="molecule type" value="Genomic_DNA"/>
</dbReference>
<dbReference type="eggNOG" id="COG0590">
    <property type="taxonomic scope" value="Bacteria"/>
</dbReference>
<evidence type="ECO:0000256" key="8">
    <source>
        <dbReference type="HAMAP-Rule" id="MF_00972"/>
    </source>
</evidence>
<protein>
    <recommendedName>
        <fullName evidence="8">tRNA-specific adenosine deaminase</fullName>
        <ecNumber evidence="8">3.5.4.33</ecNumber>
    </recommendedName>
</protein>
<proteinExistence type="inferred from homology"/>